<dbReference type="EMBL" id="LR824009">
    <property type="protein sequence ID" value="CAD0197247.1"/>
    <property type="molecule type" value="Genomic_DNA"/>
</dbReference>
<gene>
    <name evidence="1" type="ORF">CINC_LOCUS11531</name>
</gene>
<evidence type="ECO:0000313" key="1">
    <source>
        <dbReference type="EMBL" id="CAD0197247.1"/>
    </source>
</evidence>
<sequence>MKPVKMIDTFVKFEECINNCLLCRLSKPYLEEDSLPEFQVRKNKLKQYFPQLMLLLENVDFRQEPEIASSTLYSLLILYLELKCIGPWNTEDVQSEDYSGIMNRTFKAKYNIELDELLHEDDFFDAQEVFDKCIKELHQKMTIDDFRKYPGLIEVYCMLISNVKKCKVINPVTVLPVALLLVDDFTVSNKVKGLKCCDMIFQCLQPNDFSMGNYYEVIHRSLKNAMVEKDIEVTQHLFKCFPDFLNILHVEVQKSKLDDVFASILDQLLTETNLYRKAECFDFTTKIIEMHGIHCVKKNIFKDIVCDNLDVCCTEGVYEILVEHVLKCLLTWIRHCWCTWKLNADQKILSALLKLLYVANDETNTLQIQNLIVTLIHLCTKEEQKEILSNLETMPKCVKEDFIHKIDTIKQHVYSNLI</sequence>
<dbReference type="AlphaFoldDB" id="A0A9N8PZH0"/>
<dbReference type="OrthoDB" id="6417021at2759"/>
<accession>A0A9N8PZH0</accession>
<keyword evidence="2" id="KW-1185">Reference proteome</keyword>
<dbReference type="Proteomes" id="UP001154114">
    <property type="component" value="Chromosome 6"/>
</dbReference>
<proteinExistence type="predicted"/>
<name>A0A9N8PZH0_CHRIL</name>
<reference evidence="1" key="1">
    <citation type="submission" date="2021-12" db="EMBL/GenBank/DDBJ databases">
        <authorList>
            <person name="King R."/>
        </authorList>
    </citation>
    <scope>NUCLEOTIDE SEQUENCE</scope>
</reference>
<organism evidence="1 2">
    <name type="scientific">Chrysodeixis includens</name>
    <name type="common">Soybean looper</name>
    <name type="synonym">Pseudoplusia includens</name>
    <dbReference type="NCBI Taxonomy" id="689277"/>
    <lineage>
        <taxon>Eukaryota</taxon>
        <taxon>Metazoa</taxon>
        <taxon>Ecdysozoa</taxon>
        <taxon>Arthropoda</taxon>
        <taxon>Hexapoda</taxon>
        <taxon>Insecta</taxon>
        <taxon>Pterygota</taxon>
        <taxon>Neoptera</taxon>
        <taxon>Endopterygota</taxon>
        <taxon>Lepidoptera</taxon>
        <taxon>Glossata</taxon>
        <taxon>Ditrysia</taxon>
        <taxon>Noctuoidea</taxon>
        <taxon>Noctuidae</taxon>
        <taxon>Plusiinae</taxon>
        <taxon>Chrysodeixis</taxon>
    </lineage>
</organism>
<protein>
    <submittedName>
        <fullName evidence="1">Uncharacterized protein</fullName>
    </submittedName>
</protein>
<dbReference type="SUPFAM" id="SSF48371">
    <property type="entry name" value="ARM repeat"/>
    <property type="match status" value="1"/>
</dbReference>
<evidence type="ECO:0000313" key="2">
    <source>
        <dbReference type="Proteomes" id="UP001154114"/>
    </source>
</evidence>
<dbReference type="InterPro" id="IPR016024">
    <property type="entry name" value="ARM-type_fold"/>
</dbReference>